<name>A0A8B6H798_MYTGA</name>
<feature type="compositionally biased region" description="Basic residues" evidence="1">
    <location>
        <begin position="91"/>
        <end position="100"/>
    </location>
</feature>
<dbReference type="AlphaFoldDB" id="A0A8B6H798"/>
<evidence type="ECO:0000313" key="3">
    <source>
        <dbReference type="EMBL" id="VDI75356.1"/>
    </source>
</evidence>
<keyword evidence="2" id="KW-0732">Signal</keyword>
<gene>
    <name evidence="3" type="ORF">MGAL_10B080467</name>
</gene>
<feature type="region of interest" description="Disordered" evidence="1">
    <location>
        <begin position="67"/>
        <end position="100"/>
    </location>
</feature>
<dbReference type="EMBL" id="UYJE01009656">
    <property type="protein sequence ID" value="VDI75356.1"/>
    <property type="molecule type" value="Genomic_DNA"/>
</dbReference>
<dbReference type="Proteomes" id="UP000596742">
    <property type="component" value="Unassembled WGS sequence"/>
</dbReference>
<protein>
    <submittedName>
        <fullName evidence="3">Uncharacterized protein</fullName>
    </submittedName>
</protein>
<reference evidence="3" key="1">
    <citation type="submission" date="2018-11" db="EMBL/GenBank/DDBJ databases">
        <authorList>
            <person name="Alioto T."/>
            <person name="Alioto T."/>
        </authorList>
    </citation>
    <scope>NUCLEOTIDE SEQUENCE</scope>
</reference>
<accession>A0A8B6H798</accession>
<keyword evidence="4" id="KW-1185">Reference proteome</keyword>
<comment type="caution">
    <text evidence="3">The sequence shown here is derived from an EMBL/GenBank/DDBJ whole genome shotgun (WGS) entry which is preliminary data.</text>
</comment>
<evidence type="ECO:0000256" key="1">
    <source>
        <dbReference type="SAM" id="MobiDB-lite"/>
    </source>
</evidence>
<feature type="signal peptide" evidence="2">
    <location>
        <begin position="1"/>
        <end position="16"/>
    </location>
</feature>
<organism evidence="3 4">
    <name type="scientific">Mytilus galloprovincialis</name>
    <name type="common">Mediterranean mussel</name>
    <dbReference type="NCBI Taxonomy" id="29158"/>
    <lineage>
        <taxon>Eukaryota</taxon>
        <taxon>Metazoa</taxon>
        <taxon>Spiralia</taxon>
        <taxon>Lophotrochozoa</taxon>
        <taxon>Mollusca</taxon>
        <taxon>Bivalvia</taxon>
        <taxon>Autobranchia</taxon>
        <taxon>Pteriomorphia</taxon>
        <taxon>Mytilida</taxon>
        <taxon>Mytiloidea</taxon>
        <taxon>Mytilidae</taxon>
        <taxon>Mytilinae</taxon>
        <taxon>Mytilus</taxon>
    </lineage>
</organism>
<evidence type="ECO:0000313" key="4">
    <source>
        <dbReference type="Proteomes" id="UP000596742"/>
    </source>
</evidence>
<proteinExistence type="predicted"/>
<evidence type="ECO:0000256" key="2">
    <source>
        <dbReference type="SAM" id="SignalP"/>
    </source>
</evidence>
<feature type="compositionally biased region" description="Polar residues" evidence="1">
    <location>
        <begin position="70"/>
        <end position="83"/>
    </location>
</feature>
<sequence>MKTAILMVALVTTVLCLPETLEKKYERKHQLKENFRSLTIDKKKANSFLERRDLPLWVERIREMLRPNDMQLQQNKEPLQSKQLSDEAYKKNKTKRQTMS</sequence>
<feature type="chain" id="PRO_5032930980" evidence="2">
    <location>
        <begin position="17"/>
        <end position="100"/>
    </location>
</feature>